<sequence length="51" mass="5741">RIIFVDELEKMKGDIEVGKILEGRDDGGGNNKARQRGHVESKRSELERSTS</sequence>
<reference evidence="2" key="1">
    <citation type="journal article" date="2014" name="Front. Microbiol.">
        <title>High frequency of phylogenetically diverse reductive dehalogenase-homologous genes in deep subseafloor sedimentary metagenomes.</title>
        <authorList>
            <person name="Kawai M."/>
            <person name="Futagami T."/>
            <person name="Toyoda A."/>
            <person name="Takaki Y."/>
            <person name="Nishi S."/>
            <person name="Hori S."/>
            <person name="Arai W."/>
            <person name="Tsubouchi T."/>
            <person name="Morono Y."/>
            <person name="Uchiyama I."/>
            <person name="Ito T."/>
            <person name="Fujiyama A."/>
            <person name="Inagaki F."/>
            <person name="Takami H."/>
        </authorList>
    </citation>
    <scope>NUCLEOTIDE SEQUENCE</scope>
    <source>
        <strain evidence="2">Expedition CK06-06</strain>
    </source>
</reference>
<organism evidence="2">
    <name type="scientific">marine sediment metagenome</name>
    <dbReference type="NCBI Taxonomy" id="412755"/>
    <lineage>
        <taxon>unclassified sequences</taxon>
        <taxon>metagenomes</taxon>
        <taxon>ecological metagenomes</taxon>
    </lineage>
</organism>
<accession>X1UWZ4</accession>
<comment type="caution">
    <text evidence="2">The sequence shown here is derived from an EMBL/GenBank/DDBJ whole genome shotgun (WGS) entry which is preliminary data.</text>
</comment>
<dbReference type="AlphaFoldDB" id="X1UWZ4"/>
<dbReference type="EMBL" id="BARW01025395">
    <property type="protein sequence ID" value="GAJ08112.1"/>
    <property type="molecule type" value="Genomic_DNA"/>
</dbReference>
<feature type="non-terminal residue" evidence="2">
    <location>
        <position position="1"/>
    </location>
</feature>
<feature type="compositionally biased region" description="Basic and acidic residues" evidence="1">
    <location>
        <begin position="37"/>
        <end position="51"/>
    </location>
</feature>
<protein>
    <submittedName>
        <fullName evidence="2">Uncharacterized protein</fullName>
    </submittedName>
</protein>
<feature type="region of interest" description="Disordered" evidence="1">
    <location>
        <begin position="20"/>
        <end position="51"/>
    </location>
</feature>
<proteinExistence type="predicted"/>
<gene>
    <name evidence="2" type="ORF">S12H4_41637</name>
</gene>
<name>X1UWZ4_9ZZZZ</name>
<evidence type="ECO:0000256" key="1">
    <source>
        <dbReference type="SAM" id="MobiDB-lite"/>
    </source>
</evidence>
<evidence type="ECO:0000313" key="2">
    <source>
        <dbReference type="EMBL" id="GAJ08112.1"/>
    </source>
</evidence>